<dbReference type="AlphaFoldDB" id="A0A413IA10"/>
<protein>
    <submittedName>
        <fullName evidence="1">Uncharacterized protein</fullName>
    </submittedName>
</protein>
<comment type="caution">
    <text evidence="1">The sequence shown here is derived from an EMBL/GenBank/DDBJ whole genome shotgun (WGS) entry which is preliminary data.</text>
</comment>
<gene>
    <name evidence="1" type="ORF">DXA53_13615</name>
</gene>
<sequence>MRNQQNLINKLKNMKKVFALSIMLIFSFTLYALNIKEKIARIQGTALPFNCTKTAPWGKTIYNLSSSELGSLPLHTYKDLGLTERTTYETSARIFRKFQTNNRSYIVIALSIGESDPNKQLLATFNEEGTVIDFLEAGVYFITSERLYIKQWRIKEDSTVIITHLQLIDTVPIMFYSSFSSVQAQRVDTYYKIDSSGKFQEIKQVKYQPRTYTKTYLEDKTKNLWEGNEVLIE</sequence>
<dbReference type="Proteomes" id="UP000284434">
    <property type="component" value="Unassembled WGS sequence"/>
</dbReference>
<accession>A0A413IA10</accession>
<evidence type="ECO:0000313" key="1">
    <source>
        <dbReference type="EMBL" id="RGY05242.1"/>
    </source>
</evidence>
<evidence type="ECO:0000313" key="2">
    <source>
        <dbReference type="Proteomes" id="UP000284434"/>
    </source>
</evidence>
<name>A0A413IA10_9BACT</name>
<dbReference type="EMBL" id="QSCO01000019">
    <property type="protein sequence ID" value="RGY05242.1"/>
    <property type="molecule type" value="Genomic_DNA"/>
</dbReference>
<reference evidence="1 2" key="1">
    <citation type="submission" date="2018-08" db="EMBL/GenBank/DDBJ databases">
        <title>A genome reference for cultivated species of the human gut microbiota.</title>
        <authorList>
            <person name="Zou Y."/>
            <person name="Xue W."/>
            <person name="Luo G."/>
        </authorList>
    </citation>
    <scope>NUCLEOTIDE SEQUENCE [LARGE SCALE GENOMIC DNA]</scope>
    <source>
        <strain evidence="1 2">OF03-11</strain>
    </source>
</reference>
<proteinExistence type="predicted"/>
<organism evidence="1 2">
    <name type="scientific">Odoribacter splanchnicus</name>
    <dbReference type="NCBI Taxonomy" id="28118"/>
    <lineage>
        <taxon>Bacteria</taxon>
        <taxon>Pseudomonadati</taxon>
        <taxon>Bacteroidota</taxon>
        <taxon>Bacteroidia</taxon>
        <taxon>Bacteroidales</taxon>
        <taxon>Odoribacteraceae</taxon>
        <taxon>Odoribacter</taxon>
    </lineage>
</organism>